<sequence>MKNFLKSIFAILILTVFIASTSDAQRFSTAKGGDNTGRVLTYDYKTPAYSNDTLTIVPNVSQTTYKFGTLTGNLVLYVTKTQCKVTDRLTLIFTSDASARTVYFRGGSSITVDTTLIVPANITGTINLIYNGTKFIEESRSHDLVNAAKADIASPTFTGTVTVPSPFTLGSTSVTATGTEMNYLSGVSSAIQTQFTGKLTIDTARVTQTANLTRGVTVNASAGLITTISTTLPLGADSAFIVTNNKVLTSSSIQLTAEYAGTTGKPMCWVKSYSNGSFTISVGNASSSATLNNKLRIHFYIINK</sequence>
<protein>
    <submittedName>
        <fullName evidence="1">Uncharacterized protein</fullName>
    </submittedName>
</protein>
<dbReference type="EMBL" id="LR797460">
    <property type="protein sequence ID" value="CAB4218958.1"/>
    <property type="molecule type" value="Genomic_DNA"/>
</dbReference>
<evidence type="ECO:0000313" key="1">
    <source>
        <dbReference type="EMBL" id="CAB4218958.1"/>
    </source>
</evidence>
<gene>
    <name evidence="1" type="ORF">UFOVP1596_57</name>
</gene>
<accession>A0A6J5STU4</accession>
<reference evidence="1" key="1">
    <citation type="submission" date="2020-05" db="EMBL/GenBank/DDBJ databases">
        <authorList>
            <person name="Chiriac C."/>
            <person name="Salcher M."/>
            <person name="Ghai R."/>
            <person name="Kavagutti S V."/>
        </authorList>
    </citation>
    <scope>NUCLEOTIDE SEQUENCE</scope>
</reference>
<organism evidence="1">
    <name type="scientific">uncultured Caudovirales phage</name>
    <dbReference type="NCBI Taxonomy" id="2100421"/>
    <lineage>
        <taxon>Viruses</taxon>
        <taxon>Duplodnaviria</taxon>
        <taxon>Heunggongvirae</taxon>
        <taxon>Uroviricota</taxon>
        <taxon>Caudoviricetes</taxon>
        <taxon>Peduoviridae</taxon>
        <taxon>Maltschvirus</taxon>
        <taxon>Maltschvirus maltsch</taxon>
    </lineage>
</organism>
<name>A0A6J5STU4_9CAUD</name>
<proteinExistence type="predicted"/>